<dbReference type="EMBL" id="JBGOSP010000006">
    <property type="protein sequence ID" value="MFA3837169.1"/>
    <property type="molecule type" value="Genomic_DNA"/>
</dbReference>
<sequence>MTRRTVVRRLIGVALTAAVVPAAALVGRAFRHPQDDLRDAAGGDFEEAYRGHHIRGARGQGPMMRAHIGQRSGQDSWQRFGRWDVTVDGRPLHLMRRADGSYLSMVDHYQSYPTPLAAARGAVDELGDQMLRRHAL</sequence>
<reference evidence="4 5" key="1">
    <citation type="submission" date="2024-08" db="EMBL/GenBank/DDBJ databases">
        <title>Genome sequence of Streptomyces aureus CACIA-1.46HGO.</title>
        <authorList>
            <person name="Evangelista-Martinez Z."/>
        </authorList>
    </citation>
    <scope>NUCLEOTIDE SEQUENCE [LARGE SCALE GENOMIC DNA]</scope>
    <source>
        <strain evidence="4 5">CACIA-1.46HGO</strain>
    </source>
</reference>
<evidence type="ECO:0000313" key="5">
    <source>
        <dbReference type="Proteomes" id="UP001571476"/>
    </source>
</evidence>
<dbReference type="InterPro" id="IPR023199">
    <property type="entry name" value="GriE/MELC1_sf"/>
</dbReference>
<accession>A0ABV4SHQ6</accession>
<feature type="chain" id="PRO_5045415331" evidence="3">
    <location>
        <begin position="25"/>
        <end position="136"/>
    </location>
</feature>
<dbReference type="Proteomes" id="UP001571476">
    <property type="component" value="Unassembled WGS sequence"/>
</dbReference>
<name>A0ABV4SHQ6_9ACTN</name>
<organism evidence="4 5">
    <name type="scientific">Streptomyces aureus</name>
    <dbReference type="NCBI Taxonomy" id="193461"/>
    <lineage>
        <taxon>Bacteria</taxon>
        <taxon>Bacillati</taxon>
        <taxon>Actinomycetota</taxon>
        <taxon>Actinomycetes</taxon>
        <taxon>Kitasatosporales</taxon>
        <taxon>Streptomycetaceae</taxon>
        <taxon>Streptomyces</taxon>
    </lineage>
</organism>
<evidence type="ECO:0000256" key="2">
    <source>
        <dbReference type="ARBA" id="ARBA00023008"/>
    </source>
</evidence>
<protein>
    <submittedName>
        <fullName evidence="4">Tyrosinase family oxidase copper chaperone</fullName>
    </submittedName>
</protein>
<dbReference type="Gene3D" id="3.30.1880.10">
    <property type="entry name" value="protein ne1242 domain like"/>
    <property type="match status" value="1"/>
</dbReference>
<comment type="caution">
    <text evidence="4">The sequence shown here is derived from an EMBL/GenBank/DDBJ whole genome shotgun (WGS) entry which is preliminary data.</text>
</comment>
<dbReference type="RefSeq" id="WP_372562677.1">
    <property type="nucleotide sequence ID" value="NZ_JBGOSP010000006.1"/>
</dbReference>
<dbReference type="Pfam" id="PF06236">
    <property type="entry name" value="MelC1"/>
    <property type="match status" value="1"/>
</dbReference>
<gene>
    <name evidence="4" type="ORF">ACEG43_13435</name>
</gene>
<keyword evidence="1 3" id="KW-0732">Signal</keyword>
<keyword evidence="5" id="KW-1185">Reference proteome</keyword>
<evidence type="ECO:0000256" key="1">
    <source>
        <dbReference type="ARBA" id="ARBA00022729"/>
    </source>
</evidence>
<dbReference type="InterPro" id="IPR010928">
    <property type="entry name" value="MelC1"/>
</dbReference>
<proteinExistence type="predicted"/>
<feature type="signal peptide" evidence="3">
    <location>
        <begin position="1"/>
        <end position="24"/>
    </location>
</feature>
<keyword evidence="2" id="KW-0186">Copper</keyword>
<evidence type="ECO:0000256" key="3">
    <source>
        <dbReference type="SAM" id="SignalP"/>
    </source>
</evidence>
<evidence type="ECO:0000313" key="4">
    <source>
        <dbReference type="EMBL" id="MFA3837169.1"/>
    </source>
</evidence>